<evidence type="ECO:0000313" key="7">
    <source>
        <dbReference type="Proteomes" id="UP000291933"/>
    </source>
</evidence>
<keyword evidence="2 4" id="KW-0238">DNA-binding</keyword>
<dbReference type="GO" id="GO:0000976">
    <property type="term" value="F:transcription cis-regulatory region binding"/>
    <property type="evidence" value="ECO:0007669"/>
    <property type="project" value="TreeGrafter"/>
</dbReference>
<dbReference type="Gene3D" id="1.10.10.60">
    <property type="entry name" value="Homeodomain-like"/>
    <property type="match status" value="1"/>
</dbReference>
<feature type="domain" description="HTH tetR-type" evidence="5">
    <location>
        <begin position="1"/>
        <end position="50"/>
    </location>
</feature>
<sequence>MQLFTEQGFDATPVAAVAAAAGVSHMTFFRHFPTKESVVVVDVFDPAIAAAVAAQPRSSTPLARAVRGLAAAMDSPEALAEFASVEFRQRVALAASTTSLRAALWASGRETEDAVAHALIDGAASVEDARAAAGALLGAATAVLLSWASGPSDADPSALLKTGLLGLIGDPS</sequence>
<evidence type="ECO:0000256" key="1">
    <source>
        <dbReference type="ARBA" id="ARBA00023015"/>
    </source>
</evidence>
<proteinExistence type="predicted"/>
<dbReference type="PANTHER" id="PTHR30055">
    <property type="entry name" value="HTH-TYPE TRANSCRIPTIONAL REGULATOR RUTR"/>
    <property type="match status" value="1"/>
</dbReference>
<keyword evidence="7" id="KW-1185">Reference proteome</keyword>
<organism evidence="6 7">
    <name type="scientific">Propioniciclava tarda</name>
    <dbReference type="NCBI Taxonomy" id="433330"/>
    <lineage>
        <taxon>Bacteria</taxon>
        <taxon>Bacillati</taxon>
        <taxon>Actinomycetota</taxon>
        <taxon>Actinomycetes</taxon>
        <taxon>Propionibacteriales</taxon>
        <taxon>Propionibacteriaceae</taxon>
        <taxon>Propioniciclava</taxon>
    </lineage>
</organism>
<name>A0A4Q9KMB6_PROTD</name>
<dbReference type="PANTHER" id="PTHR30055:SF238">
    <property type="entry name" value="MYCOFACTOCIN BIOSYNTHESIS TRANSCRIPTIONAL REGULATOR MFTR-RELATED"/>
    <property type="match status" value="1"/>
</dbReference>
<dbReference type="Proteomes" id="UP000291933">
    <property type="component" value="Unassembled WGS sequence"/>
</dbReference>
<dbReference type="InterPro" id="IPR001647">
    <property type="entry name" value="HTH_TetR"/>
</dbReference>
<reference evidence="6 7" key="1">
    <citation type="submission" date="2019-01" db="EMBL/GenBank/DDBJ databases">
        <title>Lactibacter flavus gen. nov., sp. nov., a novel bacterium of the family Propionibacteriaceae isolated from raw milk and dairy products.</title>
        <authorList>
            <person name="Huptas C."/>
            <person name="Wenning M."/>
            <person name="Breitenwieser F."/>
            <person name="Doll E."/>
            <person name="Von Neubeck M."/>
            <person name="Busse H.-J."/>
            <person name="Scherer S."/>
        </authorList>
    </citation>
    <scope>NUCLEOTIDE SEQUENCE [LARGE SCALE GENOMIC DNA]</scope>
    <source>
        <strain evidence="6 7">DSM 22130</strain>
    </source>
</reference>
<dbReference type="PROSITE" id="PS50977">
    <property type="entry name" value="HTH_TETR_2"/>
    <property type="match status" value="1"/>
</dbReference>
<dbReference type="SUPFAM" id="SSF46689">
    <property type="entry name" value="Homeodomain-like"/>
    <property type="match status" value="1"/>
</dbReference>
<dbReference type="EMBL" id="SDMR01000004">
    <property type="protein sequence ID" value="TBT95544.1"/>
    <property type="molecule type" value="Genomic_DNA"/>
</dbReference>
<gene>
    <name evidence="6" type="ORF">ET996_04780</name>
</gene>
<protein>
    <submittedName>
        <fullName evidence="6">TetR family transcriptional regulator</fullName>
    </submittedName>
</protein>
<keyword evidence="3" id="KW-0804">Transcription</keyword>
<evidence type="ECO:0000259" key="5">
    <source>
        <dbReference type="PROSITE" id="PS50977"/>
    </source>
</evidence>
<feature type="DNA-binding region" description="H-T-H motif" evidence="4">
    <location>
        <begin position="13"/>
        <end position="32"/>
    </location>
</feature>
<dbReference type="AlphaFoldDB" id="A0A4Q9KMB6"/>
<evidence type="ECO:0000256" key="3">
    <source>
        <dbReference type="ARBA" id="ARBA00023163"/>
    </source>
</evidence>
<comment type="caution">
    <text evidence="6">The sequence shown here is derived from an EMBL/GenBank/DDBJ whole genome shotgun (WGS) entry which is preliminary data.</text>
</comment>
<dbReference type="Gene3D" id="1.10.357.10">
    <property type="entry name" value="Tetracycline Repressor, domain 2"/>
    <property type="match status" value="1"/>
</dbReference>
<dbReference type="InterPro" id="IPR050109">
    <property type="entry name" value="HTH-type_TetR-like_transc_reg"/>
</dbReference>
<evidence type="ECO:0000313" key="6">
    <source>
        <dbReference type="EMBL" id="TBT95544.1"/>
    </source>
</evidence>
<accession>A0A4Q9KMB6</accession>
<evidence type="ECO:0000256" key="2">
    <source>
        <dbReference type="ARBA" id="ARBA00023125"/>
    </source>
</evidence>
<evidence type="ECO:0000256" key="4">
    <source>
        <dbReference type="PROSITE-ProRule" id="PRU00335"/>
    </source>
</evidence>
<dbReference type="Pfam" id="PF00440">
    <property type="entry name" value="TetR_N"/>
    <property type="match status" value="1"/>
</dbReference>
<keyword evidence="1" id="KW-0805">Transcription regulation</keyword>
<dbReference type="InterPro" id="IPR009057">
    <property type="entry name" value="Homeodomain-like_sf"/>
</dbReference>
<dbReference type="OrthoDB" id="956698at2"/>
<dbReference type="GO" id="GO:0003700">
    <property type="term" value="F:DNA-binding transcription factor activity"/>
    <property type="evidence" value="ECO:0007669"/>
    <property type="project" value="TreeGrafter"/>
</dbReference>